<feature type="region of interest" description="Disordered" evidence="2">
    <location>
        <begin position="1443"/>
        <end position="1490"/>
    </location>
</feature>
<feature type="region of interest" description="Disordered" evidence="2">
    <location>
        <begin position="2452"/>
        <end position="2498"/>
    </location>
</feature>
<feature type="compositionally biased region" description="Polar residues" evidence="2">
    <location>
        <begin position="2037"/>
        <end position="2047"/>
    </location>
</feature>
<feature type="region of interest" description="Disordered" evidence="2">
    <location>
        <begin position="1221"/>
        <end position="1247"/>
    </location>
</feature>
<dbReference type="EMBL" id="BKCJ010005838">
    <property type="protein sequence ID" value="GEU68918.1"/>
    <property type="molecule type" value="Genomic_DNA"/>
</dbReference>
<feature type="domain" description="GAG-pre-integrase" evidence="4">
    <location>
        <begin position="596"/>
        <end position="665"/>
    </location>
</feature>
<feature type="compositionally biased region" description="Basic and acidic residues" evidence="2">
    <location>
        <begin position="2741"/>
        <end position="2750"/>
    </location>
</feature>
<feature type="compositionally biased region" description="Polar residues" evidence="2">
    <location>
        <begin position="2141"/>
        <end position="2151"/>
    </location>
</feature>
<feature type="domain" description="Reverse transcriptase Ty1/copia-type" evidence="3">
    <location>
        <begin position="791"/>
        <end position="916"/>
    </location>
</feature>
<name>A0A6L2M4L1_TANCI</name>
<dbReference type="InterPro" id="IPR025724">
    <property type="entry name" value="GAG-pre-integrase_dom"/>
</dbReference>
<dbReference type="InterPro" id="IPR012337">
    <property type="entry name" value="RNaseH-like_sf"/>
</dbReference>
<feature type="coiled-coil region" evidence="1">
    <location>
        <begin position="2338"/>
        <end position="2372"/>
    </location>
</feature>
<feature type="compositionally biased region" description="Basic and acidic residues" evidence="2">
    <location>
        <begin position="2161"/>
        <end position="2178"/>
    </location>
</feature>
<dbReference type="InterPro" id="IPR043502">
    <property type="entry name" value="DNA/RNA_pol_sf"/>
</dbReference>
<dbReference type="InterPro" id="IPR013103">
    <property type="entry name" value="RVT_2"/>
</dbReference>
<dbReference type="SUPFAM" id="SSF53098">
    <property type="entry name" value="Ribonuclease H-like"/>
    <property type="match status" value="1"/>
</dbReference>
<feature type="compositionally biased region" description="Low complexity" evidence="2">
    <location>
        <begin position="1443"/>
        <end position="1457"/>
    </location>
</feature>
<dbReference type="Pfam" id="PF07727">
    <property type="entry name" value="RVT_2"/>
    <property type="match status" value="2"/>
</dbReference>
<keyword evidence="1" id="KW-0175">Coiled coil</keyword>
<protein>
    <submittedName>
        <fullName evidence="5">Copia protein</fullName>
    </submittedName>
</protein>
<feature type="region of interest" description="Disordered" evidence="2">
    <location>
        <begin position="459"/>
        <end position="479"/>
    </location>
</feature>
<proteinExistence type="predicted"/>
<dbReference type="SUPFAM" id="SSF56672">
    <property type="entry name" value="DNA/RNA polymerases"/>
    <property type="match status" value="1"/>
</dbReference>
<feature type="region of interest" description="Disordered" evidence="2">
    <location>
        <begin position="1944"/>
        <end position="2066"/>
    </location>
</feature>
<dbReference type="PANTHER" id="PTHR11439">
    <property type="entry name" value="GAG-POL-RELATED RETROTRANSPOSON"/>
    <property type="match status" value="1"/>
</dbReference>
<dbReference type="Gene3D" id="1.20.5.170">
    <property type="match status" value="1"/>
</dbReference>
<organism evidence="5">
    <name type="scientific">Tanacetum cinerariifolium</name>
    <name type="common">Dalmatian daisy</name>
    <name type="synonym">Chrysanthemum cinerariifolium</name>
    <dbReference type="NCBI Taxonomy" id="118510"/>
    <lineage>
        <taxon>Eukaryota</taxon>
        <taxon>Viridiplantae</taxon>
        <taxon>Streptophyta</taxon>
        <taxon>Embryophyta</taxon>
        <taxon>Tracheophyta</taxon>
        <taxon>Spermatophyta</taxon>
        <taxon>Magnoliopsida</taxon>
        <taxon>eudicotyledons</taxon>
        <taxon>Gunneridae</taxon>
        <taxon>Pentapetalae</taxon>
        <taxon>asterids</taxon>
        <taxon>campanulids</taxon>
        <taxon>Asterales</taxon>
        <taxon>Asteraceae</taxon>
        <taxon>Asteroideae</taxon>
        <taxon>Anthemideae</taxon>
        <taxon>Anthemidinae</taxon>
        <taxon>Tanacetum</taxon>
    </lineage>
</organism>
<dbReference type="Pfam" id="PF13976">
    <property type="entry name" value="gag_pre-integrs"/>
    <property type="match status" value="1"/>
</dbReference>
<feature type="region of interest" description="Disordered" evidence="2">
    <location>
        <begin position="2727"/>
        <end position="2750"/>
    </location>
</feature>
<evidence type="ECO:0000256" key="1">
    <source>
        <dbReference type="SAM" id="Coils"/>
    </source>
</evidence>
<gene>
    <name evidence="5" type="ORF">Tci_040896</name>
</gene>
<feature type="domain" description="Reverse transcriptase Ty1/copia-type" evidence="3">
    <location>
        <begin position="1509"/>
        <end position="1605"/>
    </location>
</feature>
<feature type="compositionally biased region" description="Acidic residues" evidence="2">
    <location>
        <begin position="2021"/>
        <end position="2030"/>
    </location>
</feature>
<evidence type="ECO:0000256" key="2">
    <source>
        <dbReference type="SAM" id="MobiDB-lite"/>
    </source>
</evidence>
<feature type="compositionally biased region" description="Basic and acidic residues" evidence="2">
    <location>
        <begin position="2452"/>
        <end position="2462"/>
    </location>
</feature>
<reference evidence="5" key="1">
    <citation type="journal article" date="2019" name="Sci. Rep.">
        <title>Draft genome of Tanacetum cinerariifolium, the natural source of mosquito coil.</title>
        <authorList>
            <person name="Yamashiro T."/>
            <person name="Shiraishi A."/>
            <person name="Satake H."/>
            <person name="Nakayama K."/>
        </authorList>
    </citation>
    <scope>NUCLEOTIDE SEQUENCE</scope>
</reference>
<accession>A0A6L2M4L1</accession>
<feature type="compositionally biased region" description="Basic and acidic residues" evidence="2">
    <location>
        <begin position="2006"/>
        <end position="2019"/>
    </location>
</feature>
<comment type="caution">
    <text evidence="5">The sequence shown here is derived from an EMBL/GenBank/DDBJ whole genome shotgun (WGS) entry which is preliminary data.</text>
</comment>
<dbReference type="PANTHER" id="PTHR11439:SF509">
    <property type="entry name" value="RNA-DIRECTED DNA POLYMERASE"/>
    <property type="match status" value="1"/>
</dbReference>
<feature type="region of interest" description="Disordered" evidence="2">
    <location>
        <begin position="1278"/>
        <end position="1303"/>
    </location>
</feature>
<evidence type="ECO:0000259" key="3">
    <source>
        <dbReference type="Pfam" id="PF07727"/>
    </source>
</evidence>
<feature type="region of interest" description="Disordered" evidence="2">
    <location>
        <begin position="2103"/>
        <end position="2232"/>
    </location>
</feature>
<feature type="compositionally biased region" description="Polar residues" evidence="2">
    <location>
        <begin position="1462"/>
        <end position="1478"/>
    </location>
</feature>
<evidence type="ECO:0000259" key="4">
    <source>
        <dbReference type="Pfam" id="PF13976"/>
    </source>
</evidence>
<feature type="region of interest" description="Disordered" evidence="2">
    <location>
        <begin position="1335"/>
        <end position="1358"/>
    </location>
</feature>
<dbReference type="CDD" id="cd09272">
    <property type="entry name" value="RNase_HI_RT_Ty1"/>
    <property type="match status" value="1"/>
</dbReference>
<feature type="coiled-coil region" evidence="1">
    <location>
        <begin position="305"/>
        <end position="343"/>
    </location>
</feature>
<feature type="compositionally biased region" description="Polar residues" evidence="2">
    <location>
        <begin position="2111"/>
        <end position="2127"/>
    </location>
</feature>
<feature type="compositionally biased region" description="Polar residues" evidence="2">
    <location>
        <begin position="1348"/>
        <end position="1358"/>
    </location>
</feature>
<evidence type="ECO:0000313" key="5">
    <source>
        <dbReference type="EMBL" id="GEU68918.1"/>
    </source>
</evidence>
<feature type="compositionally biased region" description="Polar residues" evidence="2">
    <location>
        <begin position="466"/>
        <end position="479"/>
    </location>
</feature>
<sequence>MMLLEHHDIIVEFCDPFRWKELSKETSSKILLCGDGSCWKTSSESTSFKKSLRCWFESSDRSPWSEHPFCTNQMVSDRSGKYIVLAVCQIVHCASGLSFLTAVCLIRQRFVSSGNEGALHLGPEQTRVYSDLSPEDKERVDKLEVRGTMYGVQVQLVMRELRTELGMQIQVKQSRLSATTTMENEVALDEEHLLFIAGGHDNAVDEDVDEQPVQDLALNVDNVFQADDCDAFDSDVDEAPTAQTMFMENLSFADPIYDEAGPPYDSDILSEVQSRGNTIRELREKISRLTKKHSDVDPIHDLKALDSQNKELHAKVNALHDLNERWRAKNEKVKRHYKELNNRDVHLDYLKHLKESVATLCEIVEEARVEKLLDCSLAFACRYTKHSQEWVEYVIGPCPTNFNKGDKQIASIHVTRKKRVTFMDQCKTSTNNTLTHVKQQTLNNTNELVIPSTGVKGATAAIGSKPRSNTNKDTTLPAKSNMNKVEVHPRNNKSSVKRKNHVDSSISYKRTVINSNSNSVCKTCNKCLMSVNHDKCVVNSIMKSPVHKVWQIKRVKQGVLCGRTCDSDLEVAFRKHSCYVRDTDGVELIKGSRGSNLYTISVEDMMKSFSICLLSKASKNKSWLWHRRLNHLNFGTINDLARKDLVRGLPRLKFKKDHLCLVCQLVQTINGKKYILVIVDDYSLFTWVKFLRPKDETSVIFHQKSVSRTPQQNDVVERQNRTLIEAARTMLIFSKALMILWAEAVATASESTIMESNSLAPVDNDPFINVFSLKLSSEASSSRDLDEYGDVLKNKARLVAKGYRKEEGINFEESFTPVARIEAIRIFLANAASKNMTIYQIDVKTTFLNGELKEEVYVSQPKGFVDPDHPTHVCRLKKALYGLKQAPRAWYDTLSRFLLDNKFSKGAVNPTLSLRKQANILFLFKYMSTISSLPQPTLKHASPTKKHLEALKWVFRYLRGTINWGLWYPKDTAMALTTYADADHAGCQDTRRSTAGSAQFLEDKLVSWSSKKEKSTAISTIEAVYIAMSGCCAQILWMSRSRNDTHIDDADINSVNDKQPMAEVDRNTTPESTDMSHMRGEIDQNADAKKCQVSYPLPDPSFDNMTTEFSNQFLKSEYISLKKTVAQLQKEFSRMETHCINMELKYQNQALKDGQHGQILNETSNEANIKREINVLKTKNIDLERSAQIQEKVFANVALKNELRKLKGNSVDTKFEKPSIVGKPVLQPPKNQSVVRQPNAFKSKRPNFSKPWFSSQVDMNNVLSKPVTPYYLPKVRESASAKPHHVNAPSSSRNSKKESYSSNDMAQNYYLEEAKKKTQDKNRKLKHREVPFAKTHHTPNACTPKPRINNQTSRNWPASKSCEKTLKAVQKADHSRNPSSFLDFKHFFRTRAKPYFFNIVCTTVKNRLGYVFQPLFDELLTPPPSVDHPAPEAIAPIAEVVAPEPAASTSSPSSTTADQDAPSPSNSQTTPKPQSSIIPNDVEDDNHDLDAAHMNNDPFFVKLDELGGILKNKARLVACGYRQEEGIYFEESFAPVTRLEAIRIFLTFSAHMNMVIYQMDVKTAFLNGNLQEEVYVSQTDGFVDPDNPNHVYKLKKALYGLKQDLRLCQNRRDLLRDIPLDSVEVFRYDEKMSKSENIGIVPTEMELILEQTQQGISHEVSANRGSGLMKIILIIKIIQTAISNFSLSDKMADENIPAQASTRSDDQILPFAAWAFTASTSVRTIYIQQFWNTLTYEANTGTYGFELDETRFILDANLLRETLEITPIDQAHQFVCPPSGEAIMDFVNELGYTEVIHFMSRMAVNNLYQPWRAILSMIYQCLTGKTSGHDRPKYLVLQMLWGIITSSNVDYAELVWKEFVHAIHTFLTDKANLGSPTKKGRKDKPHVIPYCRFTKLIICEADEVFGMPIPNELILNNIRNAPYYNAYLEIVAKHDWKVAAEKEGKMKTASAKQPKSKPAIEKSTKPKPAPKLKATMERPSKASTAKPPNPKPAKEKSTRTTPPQQADKEPTQSEPKLELEQQGEGDEDDMEHAIQMSLESFQAQSQEHVGGVARREHVAETTQPLPIVEGKGKAIVTEEQAAHSLLALHTPKRRSTTDQFIFQRRTPAIEVSSSGPSAQAQDDTSANIIRDSPSPVDAETSVASEKTNSGGDTEILQIDEEQGKDVDEQVNLEKKTGELDQGQAGSDPGRTLESRPPPEQVVMDEDQAGPDPRESRRALAGIDPEPTHDELMDPIRSIGTLSSVKNLKDAYAIGDQFINDKSTEDEPEKPIVEAEVVSMVTILIYQASFSVSLLSTLVSVIDLLPPKPASSIIQASIFTTTTTTTTLPPPPQQQSTTESELAARVTSLQKKLSDLEQKNKTLDNTSQNLRSRVSTLEIRDLPHKIDEAVHEYVKEAVHVALQAPLRDRFRELPEADMKEILHQRMFKTGTYKSLPEHVALYEALEASMERANRDELLTEKDKSRKRRRNDQDPPPPPLDSDLNNERPATPKPAWVIPTSHIPNDVNNWAKALATTYQASAENSLLEKTRDMRTFMHCVVSIKAYSRYGYDYLKEIILRRADYQEYRIAEKDFKILYSSDFEDLNLLLLQGHLNHLSGSDKRMLATDVKLWTRNLVIQKRVEDFQLGIESYRKQLNLTKSGWDAKGFEYKHDYTIIESRRAVVFTVGNYKRKIMRFNEIYKFSDGTLTNIMEALDYRVKEYKNIRVTPKYHNEDGNPARANIKQALDQERYEHDGPQNTRSQDGERSQDDDQRLDLIDDLKETQYHISSLITSHETKITTSMYKISHEESKTTS</sequence>